<dbReference type="Pfam" id="PF03737">
    <property type="entry name" value="RraA-like"/>
    <property type="match status" value="1"/>
</dbReference>
<feature type="binding site" evidence="9">
    <location>
        <position position="98"/>
    </location>
    <ligand>
        <name>Mg(2+)</name>
        <dbReference type="ChEBI" id="CHEBI:18420"/>
    </ligand>
</feature>
<feature type="binding site" evidence="9">
    <location>
        <position position="97"/>
    </location>
    <ligand>
        <name>substrate</name>
    </ligand>
</feature>
<dbReference type="GO" id="GO:0008428">
    <property type="term" value="F:ribonuclease inhibitor activity"/>
    <property type="evidence" value="ECO:0007669"/>
    <property type="project" value="InterPro"/>
</dbReference>
<dbReference type="PANTHER" id="PTHR33254:SF4">
    <property type="entry name" value="4-HYDROXY-4-METHYL-2-OXOGLUTARATE ALDOLASE 3-RELATED"/>
    <property type="match status" value="1"/>
</dbReference>
<comment type="similarity">
    <text evidence="3 10">Belongs to the class II aldolase/RraA-like family.</text>
</comment>
<reference evidence="11 12" key="1">
    <citation type="submission" date="2016-08" db="EMBL/GenBank/DDBJ databases">
        <title>Genome of Bacillus solimangrovi GH2-4.</title>
        <authorList>
            <person name="Lim S."/>
            <person name="Kim B.-C."/>
        </authorList>
    </citation>
    <scope>NUCLEOTIDE SEQUENCE [LARGE SCALE GENOMIC DNA]</scope>
    <source>
        <strain evidence="11 12">GH2-4</strain>
    </source>
</reference>
<keyword evidence="9" id="KW-0460">Magnesium</keyword>
<dbReference type="RefSeq" id="WP_069717282.1">
    <property type="nucleotide sequence ID" value="NZ_MJEH01000022.1"/>
</dbReference>
<dbReference type="GO" id="GO:0051252">
    <property type="term" value="P:regulation of RNA metabolic process"/>
    <property type="evidence" value="ECO:0007669"/>
    <property type="project" value="InterPro"/>
</dbReference>
<evidence type="ECO:0000256" key="10">
    <source>
        <dbReference type="RuleBase" id="RU004338"/>
    </source>
</evidence>
<evidence type="ECO:0000256" key="3">
    <source>
        <dbReference type="ARBA" id="ARBA00008621"/>
    </source>
</evidence>
<evidence type="ECO:0000256" key="9">
    <source>
        <dbReference type="PIRSR" id="PIRSR605493-1"/>
    </source>
</evidence>
<dbReference type="EC" id="4.1.1.112" evidence="10"/>
<dbReference type="InterPro" id="IPR036704">
    <property type="entry name" value="RraA/RraA-like_sf"/>
</dbReference>
<dbReference type="InterPro" id="IPR010203">
    <property type="entry name" value="RraA"/>
</dbReference>
<dbReference type="GO" id="GO:0047443">
    <property type="term" value="F:4-hydroxy-4-methyl-2-oxoglutarate aldolase activity"/>
    <property type="evidence" value="ECO:0007669"/>
    <property type="project" value="UniProtKB-EC"/>
</dbReference>
<keyword evidence="6 10" id="KW-0456">Lyase</keyword>
<dbReference type="GO" id="GO:0046872">
    <property type="term" value="F:metal ion binding"/>
    <property type="evidence" value="ECO:0007669"/>
    <property type="project" value="UniProtKB-KW"/>
</dbReference>
<evidence type="ECO:0000256" key="7">
    <source>
        <dbReference type="ARBA" id="ARBA00025046"/>
    </source>
</evidence>
<dbReference type="EMBL" id="MJEH01000022">
    <property type="protein sequence ID" value="OEH92840.1"/>
    <property type="molecule type" value="Genomic_DNA"/>
</dbReference>
<protein>
    <recommendedName>
        <fullName evidence="10">4-hydroxy-4-methyl-2-oxoglutarate aldolase</fullName>
        <shortName evidence="10">HMG aldolase</shortName>
        <ecNumber evidence="10">4.1.1.112</ecNumber>
        <ecNumber evidence="10">4.1.3.17</ecNumber>
    </recommendedName>
    <alternativeName>
        <fullName evidence="10">Oxaloacetate decarboxylase</fullName>
    </alternativeName>
</protein>
<dbReference type="Proteomes" id="UP000095209">
    <property type="component" value="Unassembled WGS sequence"/>
</dbReference>
<dbReference type="NCBIfam" id="NF006875">
    <property type="entry name" value="PRK09372.1"/>
    <property type="match status" value="1"/>
</dbReference>
<evidence type="ECO:0000256" key="2">
    <source>
        <dbReference type="ARBA" id="ARBA00001968"/>
    </source>
</evidence>
<dbReference type="GO" id="GO:0008948">
    <property type="term" value="F:oxaloacetate decarboxylase activity"/>
    <property type="evidence" value="ECO:0007669"/>
    <property type="project" value="UniProtKB-EC"/>
</dbReference>
<evidence type="ECO:0000256" key="5">
    <source>
        <dbReference type="ARBA" id="ARBA00022723"/>
    </source>
</evidence>
<comment type="function">
    <text evidence="7 10">Catalyzes the aldol cleavage of 4-hydroxy-4-methyl-2-oxoglutarate (HMG) into 2 molecules of pyruvate. Also contains a secondary oxaloacetate (OAA) decarboxylase activity due to the common pyruvate enolate transition state formed following C-C bond cleavage in the retro-aldol and decarboxylation reactions.</text>
</comment>
<gene>
    <name evidence="11" type="ORF">BFG57_02265</name>
</gene>
<proteinExistence type="inferred from homology"/>
<comment type="cofactor">
    <cofactor evidence="9">
        <name>Mg(2+)</name>
        <dbReference type="ChEBI" id="CHEBI:18420"/>
    </cofactor>
</comment>
<comment type="subunit">
    <text evidence="4 10">Homotrimer.</text>
</comment>
<name>A0A1E5LFJ9_9BACI</name>
<evidence type="ECO:0000256" key="4">
    <source>
        <dbReference type="ARBA" id="ARBA00011233"/>
    </source>
</evidence>
<dbReference type="NCBIfam" id="TIGR01935">
    <property type="entry name" value="NOT-MenG"/>
    <property type="match status" value="1"/>
</dbReference>
<organism evidence="11 12">
    <name type="scientific">Bacillus solimangrovi</name>
    <dbReference type="NCBI Taxonomy" id="1305675"/>
    <lineage>
        <taxon>Bacteria</taxon>
        <taxon>Bacillati</taxon>
        <taxon>Bacillota</taxon>
        <taxon>Bacilli</taxon>
        <taxon>Bacillales</taxon>
        <taxon>Bacillaceae</taxon>
        <taxon>Bacillus</taxon>
    </lineage>
</organism>
<comment type="cofactor">
    <cofactor evidence="2 10">
        <name>a divalent metal cation</name>
        <dbReference type="ChEBI" id="CHEBI:60240"/>
    </cofactor>
</comment>
<keyword evidence="12" id="KW-1185">Reference proteome</keyword>
<accession>A0A1E5LFJ9</accession>
<sequence length="170" mass="17956">MSLKTADLCDEFSSEIGVCHLQFESFGGKASFSGKVSTVEVFEDNVLVRESLESAKEGSVIVVNGGGSRRCALLGDRLGEIAVSRGVAGIIINGCVRDSSELKQLDLGVFALGTMPLKSNKKGEGKVGVPVKFGGVMWSEGDYVYADEDGIVISDKPLALESSEEQMTNA</sequence>
<dbReference type="CDD" id="cd16841">
    <property type="entry name" value="RraA_family"/>
    <property type="match status" value="1"/>
</dbReference>
<dbReference type="EC" id="4.1.3.17" evidence="10"/>
<evidence type="ECO:0000256" key="8">
    <source>
        <dbReference type="ARBA" id="ARBA00047973"/>
    </source>
</evidence>
<evidence type="ECO:0000256" key="1">
    <source>
        <dbReference type="ARBA" id="ARBA00001342"/>
    </source>
</evidence>
<dbReference type="STRING" id="1305675.BFG57_02265"/>
<comment type="catalytic activity">
    <reaction evidence="8 10">
        <text>oxaloacetate + H(+) = pyruvate + CO2</text>
        <dbReference type="Rhea" id="RHEA:15641"/>
        <dbReference type="ChEBI" id="CHEBI:15361"/>
        <dbReference type="ChEBI" id="CHEBI:15378"/>
        <dbReference type="ChEBI" id="CHEBI:16452"/>
        <dbReference type="ChEBI" id="CHEBI:16526"/>
        <dbReference type="EC" id="4.1.1.112"/>
    </reaction>
</comment>
<feature type="binding site" evidence="9">
    <location>
        <begin position="75"/>
        <end position="78"/>
    </location>
    <ligand>
        <name>substrate</name>
    </ligand>
</feature>
<dbReference type="InterPro" id="IPR005493">
    <property type="entry name" value="RraA/RraA-like"/>
</dbReference>
<dbReference type="AlphaFoldDB" id="A0A1E5LFJ9"/>
<evidence type="ECO:0000313" key="12">
    <source>
        <dbReference type="Proteomes" id="UP000095209"/>
    </source>
</evidence>
<dbReference type="Gene3D" id="3.50.30.40">
    <property type="entry name" value="Ribonuclease E inhibitor RraA/RraA-like"/>
    <property type="match status" value="1"/>
</dbReference>
<comment type="caution">
    <text evidence="11">The sequence shown here is derived from an EMBL/GenBank/DDBJ whole genome shotgun (WGS) entry which is preliminary data.</text>
</comment>
<dbReference type="OrthoDB" id="9784786at2"/>
<evidence type="ECO:0000313" key="11">
    <source>
        <dbReference type="EMBL" id="OEH92840.1"/>
    </source>
</evidence>
<dbReference type="PANTHER" id="PTHR33254">
    <property type="entry name" value="4-HYDROXY-4-METHYL-2-OXOGLUTARATE ALDOLASE 3-RELATED"/>
    <property type="match status" value="1"/>
</dbReference>
<comment type="catalytic activity">
    <reaction evidence="1 10">
        <text>4-hydroxy-4-methyl-2-oxoglutarate = 2 pyruvate</text>
        <dbReference type="Rhea" id="RHEA:22748"/>
        <dbReference type="ChEBI" id="CHEBI:15361"/>
        <dbReference type="ChEBI" id="CHEBI:58276"/>
        <dbReference type="EC" id="4.1.3.17"/>
    </reaction>
</comment>
<dbReference type="SUPFAM" id="SSF89562">
    <property type="entry name" value="RraA-like"/>
    <property type="match status" value="1"/>
</dbReference>
<keyword evidence="5 9" id="KW-0479">Metal-binding</keyword>
<evidence type="ECO:0000256" key="6">
    <source>
        <dbReference type="ARBA" id="ARBA00023239"/>
    </source>
</evidence>